<evidence type="ECO:0000256" key="6">
    <source>
        <dbReference type="ARBA" id="ARBA00022840"/>
    </source>
</evidence>
<dbReference type="GO" id="GO:0047499">
    <property type="term" value="F:calcium-independent phospholipase A2 activity"/>
    <property type="evidence" value="ECO:0007669"/>
    <property type="project" value="TreeGrafter"/>
</dbReference>
<dbReference type="InterPro" id="IPR048445">
    <property type="entry name" value="DncV-like_NTFase"/>
</dbReference>
<keyword evidence="3" id="KW-0479">Metal-binding</keyword>
<keyword evidence="1" id="KW-0808">Transferase</keyword>
<evidence type="ECO:0000313" key="18">
    <source>
        <dbReference type="EMBL" id="SPS03060.1"/>
    </source>
</evidence>
<dbReference type="PANTHER" id="PTHR24185">
    <property type="entry name" value="CALCIUM-INDEPENDENT PHOSPHOLIPASE A2-GAMMA"/>
    <property type="match status" value="1"/>
</dbReference>
<keyword evidence="12" id="KW-0342">GTP-binding</keyword>
<evidence type="ECO:0000256" key="11">
    <source>
        <dbReference type="ARBA" id="ARBA00023118"/>
    </source>
</evidence>
<keyword evidence="7" id="KW-0460">Magnesium</keyword>
<evidence type="ECO:0000256" key="5">
    <source>
        <dbReference type="ARBA" id="ARBA00022801"/>
    </source>
</evidence>
<dbReference type="AlphaFoldDB" id="A0A375JG10"/>
<evidence type="ECO:0000256" key="8">
    <source>
        <dbReference type="ARBA" id="ARBA00022963"/>
    </source>
</evidence>
<feature type="active site" description="Nucleophile" evidence="15">
    <location>
        <position position="48"/>
    </location>
</feature>
<proteinExistence type="predicted"/>
<dbReference type="Pfam" id="PF01734">
    <property type="entry name" value="Patatin"/>
    <property type="match status" value="1"/>
</dbReference>
<dbReference type="GO" id="GO:0016042">
    <property type="term" value="P:lipid catabolic process"/>
    <property type="evidence" value="ECO:0007669"/>
    <property type="project" value="UniProtKB-UniRule"/>
</dbReference>
<evidence type="ECO:0000256" key="12">
    <source>
        <dbReference type="ARBA" id="ARBA00023134"/>
    </source>
</evidence>
<dbReference type="GO" id="GO:0051607">
    <property type="term" value="P:defense response to virus"/>
    <property type="evidence" value="ECO:0007669"/>
    <property type="project" value="UniProtKB-KW"/>
</dbReference>
<keyword evidence="6" id="KW-0067">ATP-binding</keyword>
<dbReference type="InterPro" id="IPR016035">
    <property type="entry name" value="Acyl_Trfase/lysoPLipase"/>
</dbReference>
<evidence type="ECO:0000256" key="3">
    <source>
        <dbReference type="ARBA" id="ARBA00022723"/>
    </source>
</evidence>
<dbReference type="InterPro" id="IPR002641">
    <property type="entry name" value="PNPLA_dom"/>
</dbReference>
<dbReference type="GO" id="GO:0005525">
    <property type="term" value="F:GTP binding"/>
    <property type="evidence" value="ECO:0007669"/>
    <property type="project" value="UniProtKB-KW"/>
</dbReference>
<evidence type="ECO:0000256" key="14">
    <source>
        <dbReference type="ARBA" id="ARBA00048304"/>
    </source>
</evidence>
<evidence type="ECO:0000256" key="16">
    <source>
        <dbReference type="SAM" id="MobiDB-lite"/>
    </source>
</evidence>
<evidence type="ECO:0000256" key="10">
    <source>
        <dbReference type="ARBA" id="ARBA00023098"/>
    </source>
</evidence>
<keyword evidence="11" id="KW-0051">Antiviral defense</keyword>
<protein>
    <recommendedName>
        <fullName evidence="13">Cyclic GMP-AMP synthase</fullName>
    </recommendedName>
</protein>
<keyword evidence="9" id="KW-0546">Nucleotide metabolism</keyword>
<name>A0A375JG10_9BURK</name>
<dbReference type="Proteomes" id="UP000256805">
    <property type="component" value="Unassembled WGS sequence"/>
</dbReference>
<dbReference type="CDD" id="cd07199">
    <property type="entry name" value="Pat17_PNPLA8_PNPLA9_like"/>
    <property type="match status" value="1"/>
</dbReference>
<dbReference type="Gene3D" id="3.40.1090.10">
    <property type="entry name" value="Cytosolic phospholipase A2 catalytic domain"/>
    <property type="match status" value="1"/>
</dbReference>
<evidence type="ECO:0000256" key="1">
    <source>
        <dbReference type="ARBA" id="ARBA00022679"/>
    </source>
</evidence>
<evidence type="ECO:0000256" key="4">
    <source>
        <dbReference type="ARBA" id="ARBA00022741"/>
    </source>
</evidence>
<dbReference type="InterPro" id="IPR048446">
    <property type="entry name" value="DncV_C"/>
</dbReference>
<evidence type="ECO:0000256" key="9">
    <source>
        <dbReference type="ARBA" id="ARBA00023080"/>
    </source>
</evidence>
<evidence type="ECO:0000256" key="7">
    <source>
        <dbReference type="ARBA" id="ARBA00022842"/>
    </source>
</evidence>
<feature type="short sequence motif" description="DGA/G" evidence="15">
    <location>
        <begin position="176"/>
        <end position="178"/>
    </location>
</feature>
<keyword evidence="8 15" id="KW-0442">Lipid degradation</keyword>
<evidence type="ECO:0000256" key="15">
    <source>
        <dbReference type="PROSITE-ProRule" id="PRU01161"/>
    </source>
</evidence>
<keyword evidence="2" id="KW-0548">Nucleotidyltransferase</keyword>
<dbReference type="Pfam" id="PF21654">
    <property type="entry name" value="DncV-like_NTFase"/>
    <property type="match status" value="1"/>
</dbReference>
<reference evidence="18 19" key="1">
    <citation type="submission" date="2018-01" db="EMBL/GenBank/DDBJ databases">
        <authorList>
            <person name="Gaut B.S."/>
            <person name="Morton B.R."/>
            <person name="Clegg M.T."/>
            <person name="Duvall M.R."/>
        </authorList>
    </citation>
    <scope>NUCLEOTIDE SEQUENCE [LARGE SCALE GENOMIC DNA]</scope>
    <source>
        <strain evidence="18">Cupriavidus taiwanensis cmp 52</strain>
    </source>
</reference>
<accession>A0A375JG10</accession>
<feature type="active site" description="Proton acceptor" evidence="15">
    <location>
        <position position="176"/>
    </location>
</feature>
<gene>
    <name evidence="18" type="ORF">CBM2634_U70022</name>
</gene>
<dbReference type="PROSITE" id="PS51635">
    <property type="entry name" value="PNPLA"/>
    <property type="match status" value="1"/>
</dbReference>
<feature type="domain" description="PNPLA" evidence="17">
    <location>
        <begin position="10"/>
        <end position="189"/>
    </location>
</feature>
<feature type="short sequence motif" description="GXSXG" evidence="15">
    <location>
        <begin position="46"/>
        <end position="50"/>
    </location>
</feature>
<evidence type="ECO:0000256" key="2">
    <source>
        <dbReference type="ARBA" id="ARBA00022695"/>
    </source>
</evidence>
<feature type="region of interest" description="Disordered" evidence="16">
    <location>
        <begin position="685"/>
        <end position="708"/>
    </location>
</feature>
<dbReference type="EMBL" id="OVTA01000136">
    <property type="protein sequence ID" value="SPS03060.1"/>
    <property type="molecule type" value="Genomic_DNA"/>
</dbReference>
<dbReference type="NCBIfam" id="NF041078">
    <property type="entry name" value="cGAS"/>
    <property type="match status" value="1"/>
</dbReference>
<dbReference type="NCBIfam" id="NF041079">
    <property type="entry name" value="CBASS_lipase"/>
    <property type="match status" value="1"/>
</dbReference>
<dbReference type="RefSeq" id="WP_258874860.1">
    <property type="nucleotide sequence ID" value="NZ_OVTA01000136.1"/>
</dbReference>
<dbReference type="InterPro" id="IPR047805">
    <property type="entry name" value="GAMP_synthase"/>
</dbReference>
<dbReference type="GO" id="GO:0005524">
    <property type="term" value="F:ATP binding"/>
    <property type="evidence" value="ECO:0007669"/>
    <property type="project" value="UniProtKB-KW"/>
</dbReference>
<evidence type="ECO:0000313" key="19">
    <source>
        <dbReference type="Proteomes" id="UP000256805"/>
    </source>
</evidence>
<dbReference type="PANTHER" id="PTHR24185:SF1">
    <property type="entry name" value="CALCIUM-INDEPENDENT PHOSPHOLIPASE A2-GAMMA"/>
    <property type="match status" value="1"/>
</dbReference>
<sequence>MEEQARFQILSLSGGGFRGLYTAKILADVEAEMGQPIARHFDLIAGTSIGGILAIALAMEIPAQKIVDLFVQHGEEIFRKRWSLLGILRSPYSSAPLKKLLGSDELLGERLLGACKHPVVVPAINYSTGKPVLFKTPHNEAFKRDHKHRAVDVALATSAAPAYFPRHVFDNNQYVDGGLFANAPSLLALHEAQTFFCQGPNDVHVLSVGTMSSKFTVDPRKNRQGGTWDWGGANPSNMPKRLFGLSISVQEALNDFMLRHRLTDKRYLHVDDDLTDQGAKAVALDRADRPAREVLLGHATERAKTCLGDAQFCRFLAHQAPAPTFLLGNRGMIKLNKLFFTGNEPVFHDAIVPTTEQKAFLNDCKNAIRDHLKPRIAAATTTVLGMDKPVVPRFRTQGSWSYLTCIQPSFQPPQEMDWDFGVYLPVHVWEENGPPHIMAKAYFELVESLLADLCRSKRWQLISGKDTCIRVQVASWAHIDIPLYAAPEEKFKLVVEKRAALEAGFTRVDSIVFDAIAQESFQEQDWDDLDDIAMATRKGEWKASDPEAVARWFQDRLAQHTDQLRRVCRYLKAWRDFHWEEGGGPTSVSIMIAVAQTFEVHKGRDDLALEHAAGALARALPGELRERAIDDGVEDFNSRLSDEEKAMASRRAQALAIALRMARTYAPALGGEALAALQQQFGPRLPNRPDLIEPDSGAESVRATPATRVSHPVVNATTAG</sequence>
<feature type="short sequence motif" description="GXGXXG" evidence="15">
    <location>
        <begin position="14"/>
        <end position="19"/>
    </location>
</feature>
<dbReference type="GO" id="GO:0046872">
    <property type="term" value="F:metal ion binding"/>
    <property type="evidence" value="ECO:0007669"/>
    <property type="project" value="UniProtKB-KW"/>
</dbReference>
<keyword evidence="4" id="KW-0547">Nucleotide-binding</keyword>
<keyword evidence="10 15" id="KW-0443">Lipid metabolism</keyword>
<evidence type="ECO:0000259" key="17">
    <source>
        <dbReference type="PROSITE" id="PS51635"/>
    </source>
</evidence>
<comment type="catalytic activity">
    <reaction evidence="14">
        <text>GTP + ATP = 3',3'-cGAMP + 2 diphosphate</text>
        <dbReference type="Rhea" id="RHEA:35647"/>
        <dbReference type="ChEBI" id="CHEBI:30616"/>
        <dbReference type="ChEBI" id="CHEBI:33019"/>
        <dbReference type="ChEBI" id="CHEBI:37565"/>
        <dbReference type="ChEBI" id="CHEBI:71501"/>
    </reaction>
    <physiologicalReaction direction="left-to-right" evidence="14">
        <dbReference type="Rhea" id="RHEA:35648"/>
    </physiologicalReaction>
</comment>
<evidence type="ECO:0000256" key="13">
    <source>
        <dbReference type="ARBA" id="ARBA00044145"/>
    </source>
</evidence>
<dbReference type="Pfam" id="PF21713">
    <property type="entry name" value="DncV_C"/>
    <property type="match status" value="1"/>
</dbReference>
<dbReference type="SUPFAM" id="SSF52151">
    <property type="entry name" value="FabD/lysophospholipase-like"/>
    <property type="match status" value="1"/>
</dbReference>
<dbReference type="GO" id="GO:0016020">
    <property type="term" value="C:membrane"/>
    <property type="evidence" value="ECO:0007669"/>
    <property type="project" value="TreeGrafter"/>
</dbReference>
<dbReference type="GO" id="GO:0009117">
    <property type="term" value="P:nucleotide metabolic process"/>
    <property type="evidence" value="ECO:0007669"/>
    <property type="project" value="UniProtKB-KW"/>
</dbReference>
<organism evidence="18 19">
    <name type="scientific">Cupriavidus taiwanensis</name>
    <dbReference type="NCBI Taxonomy" id="164546"/>
    <lineage>
        <taxon>Bacteria</taxon>
        <taxon>Pseudomonadati</taxon>
        <taxon>Pseudomonadota</taxon>
        <taxon>Betaproteobacteria</taxon>
        <taxon>Burkholderiales</taxon>
        <taxon>Burkholderiaceae</taxon>
        <taxon>Cupriavidus</taxon>
    </lineage>
</organism>
<keyword evidence="5 15" id="KW-0378">Hydrolase</keyword>
<dbReference type="GO" id="GO:0019369">
    <property type="term" value="P:arachidonate metabolic process"/>
    <property type="evidence" value="ECO:0007669"/>
    <property type="project" value="TreeGrafter"/>
</dbReference>
<dbReference type="GO" id="GO:0140701">
    <property type="term" value="F:3',3'-cyclic GMP-AMP synthase activity"/>
    <property type="evidence" value="ECO:0007669"/>
    <property type="project" value="InterPro"/>
</dbReference>